<dbReference type="InterPro" id="IPR031803">
    <property type="entry name" value="BAT_GAF/HTH-assoc"/>
</dbReference>
<evidence type="ECO:0000256" key="2">
    <source>
        <dbReference type="ARBA" id="ARBA00023163"/>
    </source>
</evidence>
<organism evidence="5 6">
    <name type="scientific">Haloplanus rubicundus</name>
    <dbReference type="NCBI Taxonomy" id="1547898"/>
    <lineage>
        <taxon>Archaea</taxon>
        <taxon>Methanobacteriati</taxon>
        <taxon>Methanobacteriota</taxon>
        <taxon>Stenosarchaea group</taxon>
        <taxon>Halobacteria</taxon>
        <taxon>Halobacteriales</taxon>
        <taxon>Haloferacaceae</taxon>
        <taxon>Haloplanus</taxon>
    </lineage>
</organism>
<reference evidence="5 6" key="1">
    <citation type="submission" date="2018-07" db="EMBL/GenBank/DDBJ databases">
        <title>Genome sequences of Haloplanus sp. CBA1112.</title>
        <authorList>
            <person name="Kim Y.B."/>
            <person name="Roh S.W."/>
        </authorList>
    </citation>
    <scope>NUCLEOTIDE SEQUENCE [LARGE SCALE GENOMIC DNA]</scope>
    <source>
        <strain evidence="5 6">CBA1112</strain>
        <plasmid evidence="6">pcba1112-02</plasmid>
    </source>
</reference>
<evidence type="ECO:0000313" key="6">
    <source>
        <dbReference type="Proteomes" id="UP000252985"/>
    </source>
</evidence>
<dbReference type="EMBL" id="CP031149">
    <property type="protein sequence ID" value="AXG12027.1"/>
    <property type="molecule type" value="Genomic_DNA"/>
</dbReference>
<dbReference type="InterPro" id="IPR007050">
    <property type="entry name" value="HTH_bacterioopsin"/>
</dbReference>
<accession>A0A345EIK5</accession>
<keyword evidence="2" id="KW-0804">Transcription</keyword>
<dbReference type="GeneID" id="37289153"/>
<dbReference type="PANTHER" id="PTHR34236">
    <property type="entry name" value="DIMETHYL SULFOXIDE REDUCTASE TRANSCRIPTIONAL ACTIVATOR"/>
    <property type="match status" value="1"/>
</dbReference>
<evidence type="ECO:0000259" key="3">
    <source>
        <dbReference type="Pfam" id="PF04967"/>
    </source>
</evidence>
<dbReference type="Pfam" id="PF04967">
    <property type="entry name" value="HTH_10"/>
    <property type="match status" value="1"/>
</dbReference>
<evidence type="ECO:0000259" key="4">
    <source>
        <dbReference type="Pfam" id="PF15915"/>
    </source>
</evidence>
<dbReference type="RefSeq" id="WP_114606931.1">
    <property type="nucleotide sequence ID" value="NZ_CP031149.1"/>
</dbReference>
<evidence type="ECO:0000256" key="1">
    <source>
        <dbReference type="ARBA" id="ARBA00023015"/>
    </source>
</evidence>
<gene>
    <name evidence="5" type="ORF">DU484_19205</name>
</gene>
<name>A0A345EIK5_9EURY</name>
<dbReference type="AlphaFoldDB" id="A0A345EIK5"/>
<dbReference type="Pfam" id="PF15915">
    <property type="entry name" value="BAT"/>
    <property type="match status" value="1"/>
</dbReference>
<keyword evidence="5" id="KW-0614">Plasmid</keyword>
<dbReference type="PANTHER" id="PTHR34236:SF1">
    <property type="entry name" value="DIMETHYL SULFOXIDE REDUCTASE TRANSCRIPTIONAL ACTIVATOR"/>
    <property type="match status" value="1"/>
</dbReference>
<dbReference type="KEGG" id="haq:DU484_19205"/>
<feature type="domain" description="Bacterioopsin transcriptional activator GAF and HTH associated" evidence="4">
    <location>
        <begin position="6"/>
        <end position="107"/>
    </location>
</feature>
<proteinExistence type="predicted"/>
<sequence>MSIVSEFTIDGDEFLLGEVLGRDPVAHIEMERVIPASRRIMPYVWVHGDELNQFETSLRTSKHVIDLTQLDQINGSALYRIDWEDKAEDLIDGIAETNATILEARGKEEWFFRIRFDSHAKFVGFNEFCQQHNISIKLNQLTTLTDREVLPRFELTDSQQETVFQAVRDGYFEVPRRTTLDEVGSKLGISQQTASENLRRGTNKVLKNLLSNSS</sequence>
<feature type="domain" description="HTH bat-type" evidence="3">
    <location>
        <begin position="155"/>
        <end position="206"/>
    </location>
</feature>
<dbReference type="Proteomes" id="UP000252985">
    <property type="component" value="Plasmid pCBA1112-02"/>
</dbReference>
<protein>
    <submittedName>
        <fullName evidence="5">Bacterio-opsin activator</fullName>
    </submittedName>
</protein>
<evidence type="ECO:0000313" key="5">
    <source>
        <dbReference type="EMBL" id="AXG12027.1"/>
    </source>
</evidence>
<geneLocation type="plasmid" evidence="6">
    <name>pcba1112-02</name>
</geneLocation>
<keyword evidence="1" id="KW-0805">Transcription regulation</keyword>